<reference evidence="2" key="1">
    <citation type="journal article" date="2012" name="PLoS ONE">
        <title>Gene sets for utilization of primary and secondary nutrition supplies in the distal gut of endangered iberian lynx.</title>
        <authorList>
            <person name="Alcaide M."/>
            <person name="Messina E."/>
            <person name="Richter M."/>
            <person name="Bargiela R."/>
            <person name="Peplies J."/>
            <person name="Huws S.A."/>
            <person name="Newbold C.J."/>
            <person name="Golyshin P.N."/>
            <person name="Simon M.A."/>
            <person name="Lopez G."/>
            <person name="Yakimov M.M."/>
            <person name="Ferrer M."/>
        </authorList>
    </citation>
    <scope>NUCLEOTIDE SEQUENCE</scope>
</reference>
<evidence type="ECO:0000256" key="1">
    <source>
        <dbReference type="SAM" id="MobiDB-lite"/>
    </source>
</evidence>
<gene>
    <name evidence="2" type="ORF">EVA_12475</name>
</gene>
<proteinExistence type="predicted"/>
<organism evidence="2">
    <name type="scientific">gut metagenome</name>
    <dbReference type="NCBI Taxonomy" id="749906"/>
    <lineage>
        <taxon>unclassified sequences</taxon>
        <taxon>metagenomes</taxon>
        <taxon>organismal metagenomes</taxon>
    </lineage>
</organism>
<accession>J9GIQ2</accession>
<dbReference type="AlphaFoldDB" id="J9GIQ2"/>
<dbReference type="EMBL" id="AMCI01003813">
    <property type="protein sequence ID" value="EJW99419.1"/>
    <property type="molecule type" value="Genomic_DNA"/>
</dbReference>
<comment type="caution">
    <text evidence="2">The sequence shown here is derived from an EMBL/GenBank/DDBJ whole genome shotgun (WGS) entry which is preliminary data.</text>
</comment>
<name>J9GIQ2_9ZZZZ</name>
<feature type="compositionally biased region" description="Basic residues" evidence="1">
    <location>
        <begin position="26"/>
        <end position="40"/>
    </location>
</feature>
<sequence>MRKRDAGITIQYRIRPDGRPAGLRSGWRRRKPDRWRKRGF</sequence>
<feature type="region of interest" description="Disordered" evidence="1">
    <location>
        <begin position="1"/>
        <end position="40"/>
    </location>
</feature>
<protein>
    <submittedName>
        <fullName evidence="2">Uncharacterized protein</fullName>
    </submittedName>
</protein>
<evidence type="ECO:0000313" key="2">
    <source>
        <dbReference type="EMBL" id="EJW99419.1"/>
    </source>
</evidence>